<evidence type="ECO:0000313" key="2">
    <source>
        <dbReference type="Proteomes" id="UP000092460"/>
    </source>
</evidence>
<organism evidence="1 2">
    <name type="scientific">Glossina palpalis gambiensis</name>
    <dbReference type="NCBI Taxonomy" id="67801"/>
    <lineage>
        <taxon>Eukaryota</taxon>
        <taxon>Metazoa</taxon>
        <taxon>Ecdysozoa</taxon>
        <taxon>Arthropoda</taxon>
        <taxon>Hexapoda</taxon>
        <taxon>Insecta</taxon>
        <taxon>Pterygota</taxon>
        <taxon>Neoptera</taxon>
        <taxon>Endopterygota</taxon>
        <taxon>Diptera</taxon>
        <taxon>Brachycera</taxon>
        <taxon>Muscomorpha</taxon>
        <taxon>Hippoboscoidea</taxon>
        <taxon>Glossinidae</taxon>
        <taxon>Glossina</taxon>
    </lineage>
</organism>
<sequence>MECLILASDWNEPCYGVTLHGLEYLFLLLQYTNTTHLHTHINLPNQSGSNNVTELLLIYFNYRYYTTTGLLVLRNLYNY</sequence>
<dbReference type="EMBL" id="JXJN01021943">
    <property type="status" value="NOT_ANNOTATED_CDS"/>
    <property type="molecule type" value="Genomic_DNA"/>
</dbReference>
<evidence type="ECO:0000313" key="1">
    <source>
        <dbReference type="EnsemblMetazoa" id="GPPI042919-PA"/>
    </source>
</evidence>
<proteinExistence type="predicted"/>
<keyword evidence="2" id="KW-1185">Reference proteome</keyword>
<reference evidence="1" key="2">
    <citation type="submission" date="2020-05" db="UniProtKB">
        <authorList>
            <consortium name="EnsemblMetazoa"/>
        </authorList>
    </citation>
    <scope>IDENTIFICATION</scope>
    <source>
        <strain evidence="1">IAEA</strain>
    </source>
</reference>
<reference evidence="2" key="1">
    <citation type="submission" date="2015-01" db="EMBL/GenBank/DDBJ databases">
        <authorList>
            <person name="Aksoy S."/>
            <person name="Warren W."/>
            <person name="Wilson R.K."/>
        </authorList>
    </citation>
    <scope>NUCLEOTIDE SEQUENCE [LARGE SCALE GENOMIC DNA]</scope>
    <source>
        <strain evidence="2">IAEA</strain>
    </source>
</reference>
<dbReference type="VEuPathDB" id="VectorBase:GPPI042919"/>
<protein>
    <submittedName>
        <fullName evidence="1">Uncharacterized protein</fullName>
    </submittedName>
</protein>
<dbReference type="AlphaFoldDB" id="A0A1B0BWS4"/>
<name>A0A1B0BWS4_9MUSC</name>
<dbReference type="Proteomes" id="UP000092460">
    <property type="component" value="Unassembled WGS sequence"/>
</dbReference>
<accession>A0A1B0BWS4</accession>
<dbReference type="EnsemblMetazoa" id="GPPI042919-RA">
    <property type="protein sequence ID" value="GPPI042919-PA"/>
    <property type="gene ID" value="GPPI042919"/>
</dbReference>